<dbReference type="OrthoDB" id="6159491at2759"/>
<evidence type="ECO:0000256" key="1">
    <source>
        <dbReference type="SAM" id="SignalP"/>
    </source>
</evidence>
<evidence type="ECO:0008006" key="4">
    <source>
        <dbReference type="Google" id="ProtNLM"/>
    </source>
</evidence>
<keyword evidence="1" id="KW-0732">Signal</keyword>
<protein>
    <recommendedName>
        <fullName evidence="4">SGNH hydrolase-type esterase domain-containing protein</fullName>
    </recommendedName>
</protein>
<evidence type="ECO:0000313" key="3">
    <source>
        <dbReference type="Proteomes" id="UP000507470"/>
    </source>
</evidence>
<dbReference type="SUPFAM" id="SSF52266">
    <property type="entry name" value="SGNH hydrolase"/>
    <property type="match status" value="1"/>
</dbReference>
<evidence type="ECO:0000313" key="2">
    <source>
        <dbReference type="EMBL" id="CAC5408109.1"/>
    </source>
</evidence>
<organism evidence="2 3">
    <name type="scientific">Mytilus coruscus</name>
    <name type="common">Sea mussel</name>
    <dbReference type="NCBI Taxonomy" id="42192"/>
    <lineage>
        <taxon>Eukaryota</taxon>
        <taxon>Metazoa</taxon>
        <taxon>Spiralia</taxon>
        <taxon>Lophotrochozoa</taxon>
        <taxon>Mollusca</taxon>
        <taxon>Bivalvia</taxon>
        <taxon>Autobranchia</taxon>
        <taxon>Pteriomorphia</taxon>
        <taxon>Mytilida</taxon>
        <taxon>Mytiloidea</taxon>
        <taxon>Mytilidae</taxon>
        <taxon>Mytilinae</taxon>
        <taxon>Mytilus</taxon>
    </lineage>
</organism>
<proteinExistence type="predicted"/>
<dbReference type="Gene3D" id="3.40.50.1110">
    <property type="entry name" value="SGNH hydrolase"/>
    <property type="match status" value="1"/>
</dbReference>
<feature type="chain" id="PRO_5027037874" description="SGNH hydrolase-type esterase domain-containing protein" evidence="1">
    <location>
        <begin position="22"/>
        <end position="220"/>
    </location>
</feature>
<dbReference type="Proteomes" id="UP000507470">
    <property type="component" value="Unassembled WGS sequence"/>
</dbReference>
<reference evidence="2 3" key="1">
    <citation type="submission" date="2020-06" db="EMBL/GenBank/DDBJ databases">
        <authorList>
            <person name="Li R."/>
            <person name="Bekaert M."/>
        </authorList>
    </citation>
    <scope>NUCLEOTIDE SEQUENCE [LARGE SCALE GENOMIC DNA]</scope>
    <source>
        <strain evidence="3">wild</strain>
    </source>
</reference>
<name>A0A6J8DIZ9_MYTCO</name>
<sequence>MHTNSCLIVYILLLVSDSPISVWIDGSSIIQNVFVEARQRPGGANFALNRFGVKIWWQSTGGLTLSKMKNRIRIMIRFEDPPSYIIVHIGGIDIGNIRLGYLHYQLVKFMSRLSNKLPETTLISSQVLPRLQWRYSNNGNCMDKCRRRLNSSICVHMTKHGSCNIRYPDMKATHEFLAEDGEHLTKMGNEFFLNIIQGALEAIISNKTGGITFPDDYSKL</sequence>
<dbReference type="AlphaFoldDB" id="A0A6J8DIZ9"/>
<dbReference type="InterPro" id="IPR036514">
    <property type="entry name" value="SGNH_hydro_sf"/>
</dbReference>
<gene>
    <name evidence="2" type="ORF">MCOR_41520</name>
</gene>
<feature type="signal peptide" evidence="1">
    <location>
        <begin position="1"/>
        <end position="21"/>
    </location>
</feature>
<dbReference type="EMBL" id="CACVKT020007510">
    <property type="protein sequence ID" value="CAC5408109.1"/>
    <property type="molecule type" value="Genomic_DNA"/>
</dbReference>
<accession>A0A6J8DIZ9</accession>
<keyword evidence="3" id="KW-1185">Reference proteome</keyword>